<reference evidence="2 4" key="2">
    <citation type="submission" date="2021-03" db="EMBL/GenBank/DDBJ databases">
        <title>Human Oral Microbial Genomes.</title>
        <authorList>
            <person name="Johnston C.D."/>
            <person name="Chen T."/>
            <person name="Dewhirst F.E."/>
        </authorList>
    </citation>
    <scope>NUCLEOTIDE SEQUENCE [LARGE SCALE GENOMIC DNA]</scope>
    <source>
        <strain evidence="2 4">W1435</strain>
    </source>
</reference>
<dbReference type="RefSeq" id="WP_025079145.1">
    <property type="nucleotide sequence ID" value="NZ_BAKO01000047.1"/>
</dbReference>
<organism evidence="1 3">
    <name type="scientific">Prevotella fusca JCM 17724</name>
    <dbReference type="NCBI Taxonomy" id="1236517"/>
    <lineage>
        <taxon>Bacteria</taxon>
        <taxon>Pseudomonadati</taxon>
        <taxon>Bacteroidota</taxon>
        <taxon>Bacteroidia</taxon>
        <taxon>Bacteroidales</taxon>
        <taxon>Prevotellaceae</taxon>
        <taxon>Prevotella</taxon>
    </lineage>
</organism>
<keyword evidence="4" id="KW-1185">Reference proteome</keyword>
<protein>
    <recommendedName>
        <fullName evidence="5">Lipocalin-like domain-containing protein</fullName>
    </recommendedName>
</protein>
<dbReference type="KEGG" id="pfus:ADJ77_08900"/>
<evidence type="ECO:0000313" key="2">
    <source>
        <dbReference type="EMBL" id="QUB85567.1"/>
    </source>
</evidence>
<evidence type="ECO:0000313" key="1">
    <source>
        <dbReference type="EMBL" id="AKU69954.1"/>
    </source>
</evidence>
<reference evidence="1 3" key="1">
    <citation type="submission" date="2015-07" db="EMBL/GenBank/DDBJ databases">
        <authorList>
            <person name="Noorani M."/>
        </authorList>
    </citation>
    <scope>NUCLEOTIDE SEQUENCE [LARGE SCALE GENOMIC DNA]</scope>
    <source>
        <strain evidence="1 3">W1435</strain>
    </source>
</reference>
<sequence length="185" mass="20442">MRKTFYFIMSLFILAVAISCKDSKPKSVMSQINGTEDSVSTNDSTIYGTMVDGGMNSIILLTDNGDTVEYLVNPDDTLEVVKGGKINGDRFAIIGYKEYGDYFMRSAINLTSLLGNWTSLDRNFEIKEGGTVSSTLQSEKNPWTAWKVWNGKLILSKDTFTVENLGADSLALENKAGIFVFTRGK</sequence>
<dbReference type="STRING" id="1236517.ADJ77_08900"/>
<dbReference type="EMBL" id="CP072369">
    <property type="protein sequence ID" value="QUB85567.1"/>
    <property type="molecule type" value="Genomic_DNA"/>
</dbReference>
<proteinExistence type="predicted"/>
<dbReference type="OrthoDB" id="1077683at2"/>
<dbReference type="EMBL" id="CP012075">
    <property type="protein sequence ID" value="AKU69954.1"/>
    <property type="molecule type" value="Genomic_DNA"/>
</dbReference>
<name>A0A0K1NLJ1_9BACT</name>
<evidence type="ECO:0000313" key="4">
    <source>
        <dbReference type="Proteomes" id="UP000682005"/>
    </source>
</evidence>
<dbReference type="PROSITE" id="PS51257">
    <property type="entry name" value="PROKAR_LIPOPROTEIN"/>
    <property type="match status" value="1"/>
</dbReference>
<evidence type="ECO:0008006" key="5">
    <source>
        <dbReference type="Google" id="ProtNLM"/>
    </source>
</evidence>
<dbReference type="Proteomes" id="UP000060345">
    <property type="component" value="Chromosome 2"/>
</dbReference>
<evidence type="ECO:0000313" key="3">
    <source>
        <dbReference type="Proteomes" id="UP000060345"/>
    </source>
</evidence>
<accession>A0A0K1NLJ1</accession>
<gene>
    <name evidence="1" type="ORF">ADJ77_08900</name>
    <name evidence="2" type="ORF">J5A51_04740</name>
</gene>
<dbReference type="AlphaFoldDB" id="A0A0K1NLJ1"/>
<dbReference type="Proteomes" id="UP000682005">
    <property type="component" value="Chromosome 2"/>
</dbReference>